<organism evidence="2 3">
    <name type="scientific">Hydrogenobacter thermophilus (strain DSM 6534 / IAM 12695 / TK-6)</name>
    <dbReference type="NCBI Taxonomy" id="608538"/>
    <lineage>
        <taxon>Bacteria</taxon>
        <taxon>Pseudomonadati</taxon>
        <taxon>Aquificota</taxon>
        <taxon>Aquificia</taxon>
        <taxon>Aquificales</taxon>
        <taxon>Aquificaceae</taxon>
        <taxon>Hydrogenobacter</taxon>
    </lineage>
</organism>
<evidence type="ECO:0000256" key="1">
    <source>
        <dbReference type="SAM" id="SignalP"/>
    </source>
</evidence>
<dbReference type="OrthoDB" id="9815002at2"/>
<keyword evidence="3" id="KW-1185">Reference proteome</keyword>
<proteinExistence type="predicted"/>
<accession>D3DHT3</accession>
<name>D3DHT3_HYDTT</name>
<dbReference type="InterPro" id="IPR023346">
    <property type="entry name" value="Lysozyme-like_dom_sf"/>
</dbReference>
<dbReference type="EMBL" id="AP011112">
    <property type="protein sequence ID" value="BAI69385.1"/>
    <property type="molecule type" value="Genomic_DNA"/>
</dbReference>
<sequence>MTRFTLLLCLSISGLSLLWANPRCLKLEPAIQEATERYIAKDYPTHYNIATAEKETRCQWRNSLDGYSSVGYFQLTPKFLDPLLKPLFPDYTKPYSKDHFYAFAYYLNTLIKSNPTPQLWIVYQRYNGGNWVIQECKLAKSWEWEKCLQFCRRGQVCVWKVGTECKQYRSACEINYLYSLYIYRYAERYRRREDGRWRYWF</sequence>
<evidence type="ECO:0000313" key="3">
    <source>
        <dbReference type="Proteomes" id="UP000002574"/>
    </source>
</evidence>
<protein>
    <recommendedName>
        <fullName evidence="4">Transglycosylase SLT domain-containing protein</fullName>
    </recommendedName>
</protein>
<dbReference type="KEGG" id="hth:HTH_0926"/>
<feature type="signal peptide" evidence="1">
    <location>
        <begin position="1"/>
        <end position="20"/>
    </location>
</feature>
<evidence type="ECO:0000313" key="2">
    <source>
        <dbReference type="EMBL" id="BAI69385.1"/>
    </source>
</evidence>
<dbReference type="STRING" id="608538.HTH_0926"/>
<dbReference type="Proteomes" id="UP000002574">
    <property type="component" value="Chromosome"/>
</dbReference>
<dbReference type="SUPFAM" id="SSF53955">
    <property type="entry name" value="Lysozyme-like"/>
    <property type="match status" value="1"/>
</dbReference>
<evidence type="ECO:0008006" key="4">
    <source>
        <dbReference type="Google" id="ProtNLM"/>
    </source>
</evidence>
<dbReference type="AlphaFoldDB" id="D3DHT3"/>
<gene>
    <name evidence="2" type="ordered locus">HTH_0926</name>
</gene>
<feature type="chain" id="PRO_5003042057" description="Transglycosylase SLT domain-containing protein" evidence="1">
    <location>
        <begin position="21"/>
        <end position="201"/>
    </location>
</feature>
<reference evidence="2 3" key="1">
    <citation type="journal article" date="2010" name="J. Bacteriol.">
        <title>Complete genome sequence of the thermophilic, obligately chemolithoautotrophic hydrogen-oxidizing bacterium Hydrogenobacter thermophilus TK-6.</title>
        <authorList>
            <person name="Arai H."/>
            <person name="Kanbe H."/>
            <person name="Ishii M."/>
            <person name="Igarashi Y."/>
        </authorList>
    </citation>
    <scope>NUCLEOTIDE SEQUENCE [LARGE SCALE GENOMIC DNA]</scope>
    <source>
        <strain evidence="3">DSM 6534 / IAM 12695 / TK-6 [Tokyo]</strain>
    </source>
</reference>
<dbReference type="KEGG" id="hte:Hydth_0923"/>
<keyword evidence="1" id="KW-0732">Signal</keyword>